<keyword evidence="2" id="KW-0678">Repressor</keyword>
<keyword evidence="3 7" id="KW-0862">Zinc</keyword>
<keyword evidence="5" id="KW-0238">DNA-binding</keyword>
<feature type="binding site" evidence="7">
    <location>
        <position position="132"/>
    </location>
    <ligand>
        <name>Zn(2+)</name>
        <dbReference type="ChEBI" id="CHEBI:29105"/>
    </ligand>
</feature>
<comment type="similarity">
    <text evidence="1">Belongs to the Fur family.</text>
</comment>
<dbReference type="SUPFAM" id="SSF46785">
    <property type="entry name" value="Winged helix' DNA-binding domain"/>
    <property type="match status" value="1"/>
</dbReference>
<evidence type="ECO:0000256" key="1">
    <source>
        <dbReference type="ARBA" id="ARBA00007957"/>
    </source>
</evidence>
<evidence type="ECO:0000256" key="6">
    <source>
        <dbReference type="ARBA" id="ARBA00023163"/>
    </source>
</evidence>
<keyword evidence="7" id="KW-0479">Metal-binding</keyword>
<dbReference type="RefSeq" id="WP_141789558.1">
    <property type="nucleotide sequence ID" value="NZ_BAAAKX010000012.1"/>
</dbReference>
<sequence>MVDVGESLRAKGMRMTPQRERILDAVRRLGHATPDAIVEAVGADGGAPLAPSTVYRSLEVLEELGVVSHTHLDHRSPTWHLADHADHLHLVCMGCGATIESDVEHASGFAGNLLAAHGFVADIKHMAIHGWCEQCSKQRQQ</sequence>
<dbReference type="GO" id="GO:1900376">
    <property type="term" value="P:regulation of secondary metabolite biosynthetic process"/>
    <property type="evidence" value="ECO:0007669"/>
    <property type="project" value="TreeGrafter"/>
</dbReference>
<evidence type="ECO:0000256" key="2">
    <source>
        <dbReference type="ARBA" id="ARBA00022491"/>
    </source>
</evidence>
<proteinExistence type="inferred from homology"/>
<dbReference type="OrthoDB" id="8659436at2"/>
<dbReference type="InterPro" id="IPR036390">
    <property type="entry name" value="WH_DNA-bd_sf"/>
</dbReference>
<gene>
    <name evidence="8" type="ORF">FB474_3245</name>
</gene>
<name>A0A542ZNB2_9MICO</name>
<evidence type="ECO:0000256" key="3">
    <source>
        <dbReference type="ARBA" id="ARBA00022833"/>
    </source>
</evidence>
<feature type="binding site" evidence="7">
    <location>
        <position position="135"/>
    </location>
    <ligand>
        <name>Zn(2+)</name>
        <dbReference type="ChEBI" id="CHEBI:29105"/>
    </ligand>
</feature>
<dbReference type="Proteomes" id="UP000319514">
    <property type="component" value="Unassembled WGS sequence"/>
</dbReference>
<keyword evidence="6" id="KW-0804">Transcription</keyword>
<dbReference type="AlphaFoldDB" id="A0A542ZNB2"/>
<keyword evidence="9" id="KW-1185">Reference proteome</keyword>
<organism evidence="8 9">
    <name type="scientific">Oryzihumus leptocrescens</name>
    <dbReference type="NCBI Taxonomy" id="297536"/>
    <lineage>
        <taxon>Bacteria</taxon>
        <taxon>Bacillati</taxon>
        <taxon>Actinomycetota</taxon>
        <taxon>Actinomycetes</taxon>
        <taxon>Micrococcales</taxon>
        <taxon>Intrasporangiaceae</taxon>
        <taxon>Oryzihumus</taxon>
    </lineage>
</organism>
<dbReference type="GO" id="GO:0008270">
    <property type="term" value="F:zinc ion binding"/>
    <property type="evidence" value="ECO:0007669"/>
    <property type="project" value="TreeGrafter"/>
</dbReference>
<comment type="caution">
    <text evidence="8">The sequence shown here is derived from an EMBL/GenBank/DDBJ whole genome shotgun (WGS) entry which is preliminary data.</text>
</comment>
<dbReference type="PANTHER" id="PTHR33202:SF7">
    <property type="entry name" value="FERRIC UPTAKE REGULATION PROTEIN"/>
    <property type="match status" value="1"/>
</dbReference>
<evidence type="ECO:0000313" key="9">
    <source>
        <dbReference type="Proteomes" id="UP000319514"/>
    </source>
</evidence>
<accession>A0A542ZNB2</accession>
<dbReference type="CDD" id="cd07153">
    <property type="entry name" value="Fur_like"/>
    <property type="match status" value="1"/>
</dbReference>
<dbReference type="EMBL" id="VFOQ01000001">
    <property type="protein sequence ID" value="TQL61825.1"/>
    <property type="molecule type" value="Genomic_DNA"/>
</dbReference>
<keyword evidence="4" id="KW-0805">Transcription regulation</keyword>
<dbReference type="GO" id="GO:0045892">
    <property type="term" value="P:negative regulation of DNA-templated transcription"/>
    <property type="evidence" value="ECO:0007669"/>
    <property type="project" value="TreeGrafter"/>
</dbReference>
<evidence type="ECO:0000313" key="8">
    <source>
        <dbReference type="EMBL" id="TQL61825.1"/>
    </source>
</evidence>
<dbReference type="GO" id="GO:0003700">
    <property type="term" value="F:DNA-binding transcription factor activity"/>
    <property type="evidence" value="ECO:0007669"/>
    <property type="project" value="InterPro"/>
</dbReference>
<dbReference type="GO" id="GO:0000976">
    <property type="term" value="F:transcription cis-regulatory region binding"/>
    <property type="evidence" value="ECO:0007669"/>
    <property type="project" value="TreeGrafter"/>
</dbReference>
<dbReference type="Gene3D" id="3.30.1490.190">
    <property type="match status" value="1"/>
</dbReference>
<dbReference type="PANTHER" id="PTHR33202">
    <property type="entry name" value="ZINC UPTAKE REGULATION PROTEIN"/>
    <property type="match status" value="1"/>
</dbReference>
<feature type="binding site" evidence="7">
    <location>
        <position position="95"/>
    </location>
    <ligand>
        <name>Zn(2+)</name>
        <dbReference type="ChEBI" id="CHEBI:29105"/>
    </ligand>
</feature>
<reference evidence="8 9" key="1">
    <citation type="submission" date="2019-06" db="EMBL/GenBank/DDBJ databases">
        <title>Sequencing the genomes of 1000 actinobacteria strains.</title>
        <authorList>
            <person name="Klenk H.-P."/>
        </authorList>
    </citation>
    <scope>NUCLEOTIDE SEQUENCE [LARGE SCALE GENOMIC DNA]</scope>
    <source>
        <strain evidence="8 9">DSM 18082</strain>
    </source>
</reference>
<dbReference type="Pfam" id="PF01475">
    <property type="entry name" value="FUR"/>
    <property type="match status" value="1"/>
</dbReference>
<comment type="cofactor">
    <cofactor evidence="7">
        <name>Zn(2+)</name>
        <dbReference type="ChEBI" id="CHEBI:29105"/>
    </cofactor>
    <text evidence="7">Binds 1 zinc ion per subunit.</text>
</comment>
<dbReference type="InterPro" id="IPR043135">
    <property type="entry name" value="Fur_C"/>
</dbReference>
<evidence type="ECO:0000256" key="5">
    <source>
        <dbReference type="ARBA" id="ARBA00023125"/>
    </source>
</evidence>
<protein>
    <submittedName>
        <fullName evidence="8">Fur family nickel uptake regulator</fullName>
    </submittedName>
</protein>
<dbReference type="Gene3D" id="1.10.10.10">
    <property type="entry name" value="Winged helix-like DNA-binding domain superfamily/Winged helix DNA-binding domain"/>
    <property type="match status" value="1"/>
</dbReference>
<feature type="binding site" evidence="7">
    <location>
        <position position="92"/>
    </location>
    <ligand>
        <name>Zn(2+)</name>
        <dbReference type="ChEBI" id="CHEBI:29105"/>
    </ligand>
</feature>
<evidence type="ECO:0000256" key="7">
    <source>
        <dbReference type="PIRSR" id="PIRSR602481-1"/>
    </source>
</evidence>
<dbReference type="InterPro" id="IPR036388">
    <property type="entry name" value="WH-like_DNA-bd_sf"/>
</dbReference>
<evidence type="ECO:0000256" key="4">
    <source>
        <dbReference type="ARBA" id="ARBA00023015"/>
    </source>
</evidence>
<dbReference type="InterPro" id="IPR002481">
    <property type="entry name" value="FUR"/>
</dbReference>